<name>A0ABV8ZXR0_9NEIS</name>
<dbReference type="RefSeq" id="WP_231461464.1">
    <property type="nucleotide sequence ID" value="NZ_JAJOHW010000034.1"/>
</dbReference>
<dbReference type="InterPro" id="IPR025997">
    <property type="entry name" value="SBP_2_dom"/>
</dbReference>
<keyword evidence="4" id="KW-1185">Reference proteome</keyword>
<dbReference type="Gene3D" id="3.40.50.2300">
    <property type="match status" value="1"/>
</dbReference>
<proteinExistence type="predicted"/>
<gene>
    <name evidence="3" type="ORF">ACFO0R_17810</name>
</gene>
<dbReference type="Pfam" id="PF13407">
    <property type="entry name" value="Peripla_BP_4"/>
    <property type="match status" value="1"/>
</dbReference>
<dbReference type="InterPro" id="IPR028082">
    <property type="entry name" value="Peripla_BP_I"/>
</dbReference>
<protein>
    <recommendedName>
        <fullName evidence="2">Periplasmic binding protein domain-containing protein</fullName>
    </recommendedName>
</protein>
<feature type="signal peptide" evidence="1">
    <location>
        <begin position="1"/>
        <end position="17"/>
    </location>
</feature>
<dbReference type="SUPFAM" id="SSF53822">
    <property type="entry name" value="Periplasmic binding protein-like I"/>
    <property type="match status" value="1"/>
</dbReference>
<feature type="chain" id="PRO_5045259374" description="Periplasmic binding protein domain-containing protein" evidence="1">
    <location>
        <begin position="18"/>
        <end position="354"/>
    </location>
</feature>
<evidence type="ECO:0000256" key="1">
    <source>
        <dbReference type="SAM" id="SignalP"/>
    </source>
</evidence>
<comment type="caution">
    <text evidence="3">The sequence shown here is derived from an EMBL/GenBank/DDBJ whole genome shotgun (WGS) entry which is preliminary data.</text>
</comment>
<feature type="domain" description="Periplasmic binding protein" evidence="2">
    <location>
        <begin position="64"/>
        <end position="192"/>
    </location>
</feature>
<keyword evidence="1" id="KW-0732">Signal</keyword>
<reference evidence="4" key="1">
    <citation type="journal article" date="2019" name="Int. J. Syst. Evol. Microbiol.">
        <title>The Global Catalogue of Microorganisms (GCM) 10K type strain sequencing project: providing services to taxonomists for standard genome sequencing and annotation.</title>
        <authorList>
            <consortium name="The Broad Institute Genomics Platform"/>
            <consortium name="The Broad Institute Genome Sequencing Center for Infectious Disease"/>
            <person name="Wu L."/>
            <person name="Ma J."/>
        </authorList>
    </citation>
    <scope>NUCLEOTIDE SEQUENCE [LARGE SCALE GENOMIC DNA]</scope>
    <source>
        <strain evidence="4">CGMCC 4.7608</strain>
    </source>
</reference>
<sequence length="354" mass="38642">MIRLFALLLCLTGLVLAAGKPAPARPADPAREWTEWDGPLHGPAAQTGREVWFLASDLRNGGVVGVYRGLEEAGRLLDWRLTLLDGQGRQDSLRGFLERAAREHPAAVALGGFDAKEFKPQIQRLLAAGVVVVGWHAGDKPGPAPGLLFTNISTDPLAAAQAAADYVIASRSGPIGVVLFTDSRFAIASAKTRQAQRQLQACRRCKVLAVEDISLARVQQLLPARVSVLYQRYGASWTHSIGINDLYYDSIGYPLGRLHAEVANVSLGDGSFTAMRRIRAGLMQVATIAEPLHLHGWQLADELNRAFAGRPPSLYVTQPHLLTRQTIREVYLSIGYDPANGYRNAYAAIWFPRH</sequence>
<evidence type="ECO:0000313" key="4">
    <source>
        <dbReference type="Proteomes" id="UP001595999"/>
    </source>
</evidence>
<dbReference type="Proteomes" id="UP001595999">
    <property type="component" value="Unassembled WGS sequence"/>
</dbReference>
<organism evidence="3 4">
    <name type="scientific">Chromobacterium aquaticum</name>
    <dbReference type="NCBI Taxonomy" id="467180"/>
    <lineage>
        <taxon>Bacteria</taxon>
        <taxon>Pseudomonadati</taxon>
        <taxon>Pseudomonadota</taxon>
        <taxon>Betaproteobacteria</taxon>
        <taxon>Neisseriales</taxon>
        <taxon>Chromobacteriaceae</taxon>
        <taxon>Chromobacterium</taxon>
    </lineage>
</organism>
<evidence type="ECO:0000259" key="2">
    <source>
        <dbReference type="Pfam" id="PF13407"/>
    </source>
</evidence>
<evidence type="ECO:0000313" key="3">
    <source>
        <dbReference type="EMBL" id="MFC4491469.1"/>
    </source>
</evidence>
<dbReference type="EMBL" id="JBHSEK010000014">
    <property type="protein sequence ID" value="MFC4491469.1"/>
    <property type="molecule type" value="Genomic_DNA"/>
</dbReference>
<accession>A0ABV8ZXR0</accession>